<protein>
    <submittedName>
        <fullName evidence="3">Membrane-associated protein</fullName>
    </submittedName>
</protein>
<proteinExistence type="predicted"/>
<name>A0A1I7X458_HETBA</name>
<dbReference type="Proteomes" id="UP000095283">
    <property type="component" value="Unplaced"/>
</dbReference>
<dbReference type="AlphaFoldDB" id="A0A1I7X458"/>
<keyword evidence="1" id="KW-1133">Transmembrane helix</keyword>
<reference evidence="3" key="1">
    <citation type="submission" date="2016-11" db="UniProtKB">
        <authorList>
            <consortium name="WormBaseParasite"/>
        </authorList>
    </citation>
    <scope>IDENTIFICATION</scope>
</reference>
<feature type="transmembrane region" description="Helical" evidence="1">
    <location>
        <begin position="42"/>
        <end position="70"/>
    </location>
</feature>
<organism evidence="2 3">
    <name type="scientific">Heterorhabditis bacteriophora</name>
    <name type="common">Entomopathogenic nematode worm</name>
    <dbReference type="NCBI Taxonomy" id="37862"/>
    <lineage>
        <taxon>Eukaryota</taxon>
        <taxon>Metazoa</taxon>
        <taxon>Ecdysozoa</taxon>
        <taxon>Nematoda</taxon>
        <taxon>Chromadorea</taxon>
        <taxon>Rhabditida</taxon>
        <taxon>Rhabditina</taxon>
        <taxon>Rhabditomorpha</taxon>
        <taxon>Strongyloidea</taxon>
        <taxon>Heterorhabditidae</taxon>
        <taxon>Heterorhabditis</taxon>
    </lineage>
</organism>
<keyword evidence="2" id="KW-1185">Reference proteome</keyword>
<keyword evidence="1" id="KW-0812">Transmembrane</keyword>
<sequence>MLSLTCAGFSFFRFTSSAWSTYLLSTAYIAIRAGRWNSYAHVIAYCGMVTFQTVVYMSSLCWLAYSLYALEYQMHVYIMQRREFELLTRTSPNIVLVLMVVEVVAMIGTVFTGVFGMIACCRGLGKLLHQQEQMIMVC</sequence>
<feature type="transmembrane region" description="Helical" evidence="1">
    <location>
        <begin position="91"/>
        <end position="118"/>
    </location>
</feature>
<evidence type="ECO:0000256" key="1">
    <source>
        <dbReference type="SAM" id="Phobius"/>
    </source>
</evidence>
<evidence type="ECO:0000313" key="2">
    <source>
        <dbReference type="Proteomes" id="UP000095283"/>
    </source>
</evidence>
<dbReference type="WBParaSite" id="Hba_12375">
    <property type="protein sequence ID" value="Hba_12375"/>
    <property type="gene ID" value="Hba_12375"/>
</dbReference>
<keyword evidence="1" id="KW-0472">Membrane</keyword>
<evidence type="ECO:0000313" key="3">
    <source>
        <dbReference type="WBParaSite" id="Hba_12375"/>
    </source>
</evidence>
<accession>A0A1I7X458</accession>